<accession>A0A9N9ITI0</accession>
<sequence length="82" mass="9030">ILSANDDSDSSFLEDFCQTTDSIINDIANILESLVIMKLVKIFKMDDPINTDLEDTDNSLEISIVSADIATASLKTMLTFLL</sequence>
<proteinExistence type="predicted"/>
<dbReference type="Proteomes" id="UP000789405">
    <property type="component" value="Unassembled WGS sequence"/>
</dbReference>
<gene>
    <name evidence="1" type="ORF">DERYTH_LOCUS16453</name>
</gene>
<dbReference type="EMBL" id="CAJVPY010014367">
    <property type="protein sequence ID" value="CAG8746173.1"/>
    <property type="molecule type" value="Genomic_DNA"/>
</dbReference>
<dbReference type="AlphaFoldDB" id="A0A9N9ITI0"/>
<feature type="non-terminal residue" evidence="1">
    <location>
        <position position="1"/>
    </location>
</feature>
<keyword evidence="2" id="KW-1185">Reference proteome</keyword>
<protein>
    <submittedName>
        <fullName evidence="1">19900_t:CDS:1</fullName>
    </submittedName>
</protein>
<name>A0A9N9ITI0_9GLOM</name>
<evidence type="ECO:0000313" key="1">
    <source>
        <dbReference type="EMBL" id="CAG8746173.1"/>
    </source>
</evidence>
<dbReference type="OrthoDB" id="2417747at2759"/>
<evidence type="ECO:0000313" key="2">
    <source>
        <dbReference type="Proteomes" id="UP000789405"/>
    </source>
</evidence>
<reference evidence="1" key="1">
    <citation type="submission" date="2021-06" db="EMBL/GenBank/DDBJ databases">
        <authorList>
            <person name="Kallberg Y."/>
            <person name="Tangrot J."/>
            <person name="Rosling A."/>
        </authorList>
    </citation>
    <scope>NUCLEOTIDE SEQUENCE</scope>
    <source>
        <strain evidence="1">MA453B</strain>
    </source>
</reference>
<organism evidence="1 2">
    <name type="scientific">Dentiscutata erythropus</name>
    <dbReference type="NCBI Taxonomy" id="1348616"/>
    <lineage>
        <taxon>Eukaryota</taxon>
        <taxon>Fungi</taxon>
        <taxon>Fungi incertae sedis</taxon>
        <taxon>Mucoromycota</taxon>
        <taxon>Glomeromycotina</taxon>
        <taxon>Glomeromycetes</taxon>
        <taxon>Diversisporales</taxon>
        <taxon>Gigasporaceae</taxon>
        <taxon>Dentiscutata</taxon>
    </lineage>
</organism>
<comment type="caution">
    <text evidence="1">The sequence shown here is derived from an EMBL/GenBank/DDBJ whole genome shotgun (WGS) entry which is preliminary data.</text>
</comment>